<dbReference type="Proteomes" id="UP000298327">
    <property type="component" value="Unassembled WGS sequence"/>
</dbReference>
<evidence type="ECO:0000313" key="3">
    <source>
        <dbReference type="Proteomes" id="UP000298327"/>
    </source>
</evidence>
<feature type="compositionally biased region" description="Acidic residues" evidence="1">
    <location>
        <begin position="24"/>
        <end position="34"/>
    </location>
</feature>
<proteinExistence type="predicted"/>
<accession>A0A4Y9ZBE6</accession>
<dbReference type="EMBL" id="SEOQ01000023">
    <property type="protein sequence ID" value="TFY72166.1"/>
    <property type="molecule type" value="Genomic_DNA"/>
</dbReference>
<keyword evidence="3" id="KW-1185">Reference proteome</keyword>
<dbReference type="OrthoDB" id="3060167at2759"/>
<feature type="non-terminal residue" evidence="2">
    <location>
        <position position="165"/>
    </location>
</feature>
<evidence type="ECO:0000256" key="1">
    <source>
        <dbReference type="SAM" id="MobiDB-lite"/>
    </source>
</evidence>
<dbReference type="AlphaFoldDB" id="A0A4Y9ZBE6"/>
<dbReference type="STRING" id="205917.A0A4Y9ZBE6"/>
<evidence type="ECO:0000313" key="2">
    <source>
        <dbReference type="EMBL" id="TFY72166.1"/>
    </source>
</evidence>
<organism evidence="2 3">
    <name type="scientific">Dentipellis fragilis</name>
    <dbReference type="NCBI Taxonomy" id="205917"/>
    <lineage>
        <taxon>Eukaryota</taxon>
        <taxon>Fungi</taxon>
        <taxon>Dikarya</taxon>
        <taxon>Basidiomycota</taxon>
        <taxon>Agaricomycotina</taxon>
        <taxon>Agaricomycetes</taxon>
        <taxon>Russulales</taxon>
        <taxon>Hericiaceae</taxon>
        <taxon>Dentipellis</taxon>
    </lineage>
</organism>
<name>A0A4Y9ZBE6_9AGAM</name>
<feature type="region of interest" description="Disordered" evidence="1">
    <location>
        <begin position="24"/>
        <end position="71"/>
    </location>
</feature>
<protein>
    <submittedName>
        <fullName evidence="2">Uncharacterized protein</fullName>
    </submittedName>
</protein>
<comment type="caution">
    <text evidence="2">The sequence shown here is derived from an EMBL/GenBank/DDBJ whole genome shotgun (WGS) entry which is preliminary data.</text>
</comment>
<sequence>MVHSDRQASSSRMSRVLAALEGDLDASEAEDAVQDDPLSRVAGGKRKWGQGMGTPGPSNKRPATPLQRDEVNRLPPGLLAATQSLNANIKESPSTQQDIRRLFGGTVTGPGIPFNLNYDLETPISRLDIGGHDQNERLAEFVSKSIDNLSHGLLVKDGMKYLGLR</sequence>
<reference evidence="2 3" key="1">
    <citation type="submission" date="2019-02" db="EMBL/GenBank/DDBJ databases">
        <title>Genome sequencing of the rare red list fungi Dentipellis fragilis.</title>
        <authorList>
            <person name="Buettner E."/>
            <person name="Kellner H."/>
        </authorList>
    </citation>
    <scope>NUCLEOTIDE SEQUENCE [LARGE SCALE GENOMIC DNA]</scope>
    <source>
        <strain evidence="2 3">DSM 105465</strain>
    </source>
</reference>
<gene>
    <name evidence="2" type="ORF">EVG20_g832</name>
</gene>